<accession>A0A367XYX9</accession>
<dbReference type="OrthoDB" id="1026733at2759"/>
<dbReference type="GO" id="GO:0043130">
    <property type="term" value="F:ubiquitin binding"/>
    <property type="evidence" value="ECO:0007669"/>
    <property type="project" value="TreeGrafter"/>
</dbReference>
<protein>
    <recommendedName>
        <fullName evidence="2">UAS domain-containing protein</fullName>
    </recommendedName>
</protein>
<dbReference type="AlphaFoldDB" id="A0A367XYX9"/>
<proteinExistence type="predicted"/>
<dbReference type="SMART" id="SM00594">
    <property type="entry name" value="UAS"/>
    <property type="match status" value="1"/>
</dbReference>
<dbReference type="SUPFAM" id="SSF52833">
    <property type="entry name" value="Thioredoxin-like"/>
    <property type="match status" value="1"/>
</dbReference>
<comment type="caution">
    <text evidence="3">The sequence shown here is derived from an EMBL/GenBank/DDBJ whole genome shotgun (WGS) entry which is preliminary data.</text>
</comment>
<evidence type="ECO:0000313" key="4">
    <source>
        <dbReference type="Proteomes" id="UP000253472"/>
    </source>
</evidence>
<dbReference type="PANTHER" id="PTHR23322">
    <property type="entry name" value="FAS-ASSOCIATED PROTEIN"/>
    <property type="match status" value="1"/>
</dbReference>
<dbReference type="STRING" id="5486.A0A367XYX9"/>
<keyword evidence="4" id="KW-1185">Reference proteome</keyword>
<sequence>MLLIFRVLSTLINIIYFKDQTASLNRHDQVDPVSKASRATVVSASSATTNTSVQDVSNRLPPFLLSSYTQALYLTKTRAKFLFIYISNAQRDEIFSNIITNGEFIRLFQNNNIVIWGGDVRTLEAFQVGNSLNVTKYPFLGLLCLTRTSKMTPKDLPRHP</sequence>
<feature type="domain" description="UAS" evidence="2">
    <location>
        <begin position="40"/>
        <end position="155"/>
    </location>
</feature>
<name>A0A367XYX9_9ASCO</name>
<dbReference type="EMBL" id="QLNQ01000027">
    <property type="protein sequence ID" value="RCK58808.1"/>
    <property type="molecule type" value="Genomic_DNA"/>
</dbReference>
<feature type="signal peptide" evidence="1">
    <location>
        <begin position="1"/>
        <end position="17"/>
    </location>
</feature>
<keyword evidence="1" id="KW-0732">Signal</keyword>
<dbReference type="InterPro" id="IPR036249">
    <property type="entry name" value="Thioredoxin-like_sf"/>
</dbReference>
<organism evidence="3 4">
    <name type="scientific">Candida viswanathii</name>
    <dbReference type="NCBI Taxonomy" id="5486"/>
    <lineage>
        <taxon>Eukaryota</taxon>
        <taxon>Fungi</taxon>
        <taxon>Dikarya</taxon>
        <taxon>Ascomycota</taxon>
        <taxon>Saccharomycotina</taxon>
        <taxon>Pichiomycetes</taxon>
        <taxon>Debaryomycetaceae</taxon>
        <taxon>Candida/Lodderomyces clade</taxon>
        <taxon>Candida</taxon>
    </lineage>
</organism>
<feature type="chain" id="PRO_5016768518" description="UAS domain-containing protein" evidence="1">
    <location>
        <begin position="18"/>
        <end position="160"/>
    </location>
</feature>
<dbReference type="InterPro" id="IPR006577">
    <property type="entry name" value="UAS"/>
</dbReference>
<dbReference type="GO" id="GO:0005783">
    <property type="term" value="C:endoplasmic reticulum"/>
    <property type="evidence" value="ECO:0007669"/>
    <property type="project" value="TreeGrafter"/>
</dbReference>
<dbReference type="Gene3D" id="3.40.30.10">
    <property type="entry name" value="Glutaredoxin"/>
    <property type="match status" value="1"/>
</dbReference>
<reference evidence="3 4" key="1">
    <citation type="submission" date="2018-06" db="EMBL/GenBank/DDBJ databases">
        <title>Whole genome sequencing of Candida tropicalis (genome annotated by CSBL at Korea University).</title>
        <authorList>
            <person name="Ahn J."/>
        </authorList>
    </citation>
    <scope>NUCLEOTIDE SEQUENCE [LARGE SCALE GENOMIC DNA]</scope>
    <source>
        <strain evidence="3 4">ATCC 20962</strain>
    </source>
</reference>
<evidence type="ECO:0000313" key="3">
    <source>
        <dbReference type="EMBL" id="RCK58808.1"/>
    </source>
</evidence>
<dbReference type="Proteomes" id="UP000253472">
    <property type="component" value="Unassembled WGS sequence"/>
</dbReference>
<gene>
    <name evidence="3" type="ORF">Cantr_07312</name>
</gene>
<dbReference type="GO" id="GO:0036503">
    <property type="term" value="P:ERAD pathway"/>
    <property type="evidence" value="ECO:0007669"/>
    <property type="project" value="TreeGrafter"/>
</dbReference>
<dbReference type="InterPro" id="IPR050730">
    <property type="entry name" value="UBX_domain-protein"/>
</dbReference>
<evidence type="ECO:0000259" key="2">
    <source>
        <dbReference type="SMART" id="SM00594"/>
    </source>
</evidence>
<dbReference type="PANTHER" id="PTHR23322:SF1">
    <property type="entry name" value="FAS-ASSOCIATED FACTOR 2"/>
    <property type="match status" value="1"/>
</dbReference>
<evidence type="ECO:0000256" key="1">
    <source>
        <dbReference type="SAM" id="SignalP"/>
    </source>
</evidence>